<evidence type="ECO:0000256" key="8">
    <source>
        <dbReference type="ARBA" id="ARBA00023012"/>
    </source>
</evidence>
<dbReference type="InterPro" id="IPR005467">
    <property type="entry name" value="His_kinase_dom"/>
</dbReference>
<dbReference type="InterPro" id="IPR003661">
    <property type="entry name" value="HisK_dim/P_dom"/>
</dbReference>
<dbReference type="Pfam" id="PF00072">
    <property type="entry name" value="Response_reg"/>
    <property type="match status" value="1"/>
</dbReference>
<comment type="caution">
    <text evidence="12">The sequence shown here is derived from an EMBL/GenBank/DDBJ whole genome shotgun (WGS) entry which is preliminary data.</text>
</comment>
<dbReference type="Gene3D" id="3.30.565.10">
    <property type="entry name" value="Histidine kinase-like ATPase, C-terminal domain"/>
    <property type="match status" value="1"/>
</dbReference>
<evidence type="ECO:0000256" key="3">
    <source>
        <dbReference type="ARBA" id="ARBA00022553"/>
    </source>
</evidence>
<reference evidence="12" key="1">
    <citation type="submission" date="2021-01" db="EMBL/GenBank/DDBJ databases">
        <title>Microvirga sp.</title>
        <authorList>
            <person name="Kim M.K."/>
        </authorList>
    </citation>
    <scope>NUCLEOTIDE SEQUENCE</scope>
    <source>
        <strain evidence="12">5420S-16</strain>
    </source>
</reference>
<dbReference type="AlphaFoldDB" id="A0A937CW61"/>
<comment type="catalytic activity">
    <reaction evidence="1">
        <text>ATP + protein L-histidine = ADP + protein N-phospho-L-histidine.</text>
        <dbReference type="EC" id="2.7.13.3"/>
    </reaction>
</comment>
<feature type="modified residue" description="4-aspartylphosphate" evidence="9">
    <location>
        <position position="470"/>
    </location>
</feature>
<dbReference type="SMART" id="SM00448">
    <property type="entry name" value="REC"/>
    <property type="match status" value="1"/>
</dbReference>
<dbReference type="InterPro" id="IPR001789">
    <property type="entry name" value="Sig_transdc_resp-reg_receiver"/>
</dbReference>
<dbReference type="SMART" id="SM00387">
    <property type="entry name" value="HATPase_c"/>
    <property type="match status" value="1"/>
</dbReference>
<evidence type="ECO:0000256" key="5">
    <source>
        <dbReference type="ARBA" id="ARBA00022741"/>
    </source>
</evidence>
<evidence type="ECO:0000256" key="4">
    <source>
        <dbReference type="ARBA" id="ARBA00022679"/>
    </source>
</evidence>
<dbReference type="InterPro" id="IPR003594">
    <property type="entry name" value="HATPase_dom"/>
</dbReference>
<dbReference type="InterPro" id="IPR011006">
    <property type="entry name" value="CheY-like_superfamily"/>
</dbReference>
<keyword evidence="5" id="KW-0547">Nucleotide-binding</keyword>
<keyword evidence="8" id="KW-0902">Two-component regulatory system</keyword>
<dbReference type="Gene3D" id="3.40.50.2300">
    <property type="match status" value="1"/>
</dbReference>
<evidence type="ECO:0000313" key="12">
    <source>
        <dbReference type="EMBL" id="MBL0402958.1"/>
    </source>
</evidence>
<dbReference type="SMART" id="SM00388">
    <property type="entry name" value="HisKA"/>
    <property type="match status" value="1"/>
</dbReference>
<dbReference type="GO" id="GO:0000155">
    <property type="term" value="F:phosphorelay sensor kinase activity"/>
    <property type="evidence" value="ECO:0007669"/>
    <property type="project" value="InterPro"/>
</dbReference>
<organism evidence="12 13">
    <name type="scientific">Microvirga aerilata</name>
    <dbReference type="NCBI Taxonomy" id="670292"/>
    <lineage>
        <taxon>Bacteria</taxon>
        <taxon>Pseudomonadati</taxon>
        <taxon>Pseudomonadota</taxon>
        <taxon>Alphaproteobacteria</taxon>
        <taxon>Hyphomicrobiales</taxon>
        <taxon>Methylobacteriaceae</taxon>
        <taxon>Microvirga</taxon>
    </lineage>
</organism>
<dbReference type="RefSeq" id="WP_202055790.1">
    <property type="nucleotide sequence ID" value="NZ_JAEQMY010000003.1"/>
</dbReference>
<dbReference type="InterPro" id="IPR004358">
    <property type="entry name" value="Sig_transdc_His_kin-like_C"/>
</dbReference>
<protein>
    <recommendedName>
        <fullName evidence="2">histidine kinase</fullName>
        <ecNumber evidence="2">2.7.13.3</ecNumber>
    </recommendedName>
</protein>
<evidence type="ECO:0000256" key="9">
    <source>
        <dbReference type="PROSITE-ProRule" id="PRU00169"/>
    </source>
</evidence>
<keyword evidence="4" id="KW-0808">Transferase</keyword>
<evidence type="ECO:0000256" key="7">
    <source>
        <dbReference type="ARBA" id="ARBA00022840"/>
    </source>
</evidence>
<keyword evidence="3 9" id="KW-0597">Phosphoprotein</keyword>
<dbReference type="InterPro" id="IPR036097">
    <property type="entry name" value="HisK_dim/P_sf"/>
</dbReference>
<evidence type="ECO:0000256" key="1">
    <source>
        <dbReference type="ARBA" id="ARBA00000085"/>
    </source>
</evidence>
<sequence length="552" mass="59194">MDEAVLILTPHGRDAAVAADLLKRHGIPAFICEHLGALSAAIERGAGAALVAEEALAGADLDLLTARLEQQPPWSDFPFVVLANGHKGMRSTRAFETLDRMRNVVLLERPLHAESMVRAARSALNARRRQYEARDVLARSREELERLVMERTREREEALAQLHEAQKLETIGQLTGGVAHDFNNLLTPVMGNLDLLRRRLPGDDVKSQRLVENALQATSRAATLVQRLLAFARRQDLQPKAVDVSGLLAGIEDLVSRSIGPTIAVTVQSPANLPAARVDPSQLELAILNLAINARDAMPRGGSLVMEVGQQSIPPALRDTLRAGDYICVSVADTGVGMDAATLKRAIEPFFSTKGVGKGTGLGLSMVHGLAAQSGGALQLSSQPGVGTRAELWLPVADEQAAASEQTQVEAIMAPRPSTVLLVDDEELVRVGTAEMLMDLGYSVVQAGSGAEALGVLRRGEIEIDMLVSDYLMPGIGGADMVREARKLRPDLPALLITGYTNLVQGPGAELPRLAKPFRQAELASRIAELIDAAQARDNVLTLPDARRSEGR</sequence>
<gene>
    <name evidence="12" type="ORF">JKG68_03150</name>
</gene>
<keyword evidence="7" id="KW-0067">ATP-binding</keyword>
<dbReference type="EMBL" id="JAEQMY010000003">
    <property type="protein sequence ID" value="MBL0402958.1"/>
    <property type="molecule type" value="Genomic_DNA"/>
</dbReference>
<feature type="domain" description="Response regulatory" evidence="11">
    <location>
        <begin position="419"/>
        <end position="531"/>
    </location>
</feature>
<dbReference type="Proteomes" id="UP000605848">
    <property type="component" value="Unassembled WGS sequence"/>
</dbReference>
<dbReference type="Pfam" id="PF02518">
    <property type="entry name" value="HATPase_c"/>
    <property type="match status" value="1"/>
</dbReference>
<evidence type="ECO:0000259" key="11">
    <source>
        <dbReference type="PROSITE" id="PS50110"/>
    </source>
</evidence>
<dbReference type="PROSITE" id="PS50110">
    <property type="entry name" value="RESPONSE_REGULATORY"/>
    <property type="match status" value="1"/>
</dbReference>
<dbReference type="PANTHER" id="PTHR43065">
    <property type="entry name" value="SENSOR HISTIDINE KINASE"/>
    <property type="match status" value="1"/>
</dbReference>
<dbReference type="Gene3D" id="1.10.287.130">
    <property type="match status" value="1"/>
</dbReference>
<keyword evidence="6" id="KW-0418">Kinase</keyword>
<dbReference type="SUPFAM" id="SSF47384">
    <property type="entry name" value="Homodimeric domain of signal transducing histidine kinase"/>
    <property type="match status" value="1"/>
</dbReference>
<dbReference type="EC" id="2.7.13.3" evidence="2"/>
<dbReference type="GO" id="GO:0005524">
    <property type="term" value="F:ATP binding"/>
    <property type="evidence" value="ECO:0007669"/>
    <property type="project" value="UniProtKB-KW"/>
</dbReference>
<dbReference type="Pfam" id="PF00512">
    <property type="entry name" value="HisKA"/>
    <property type="match status" value="1"/>
</dbReference>
<dbReference type="PANTHER" id="PTHR43065:SF46">
    <property type="entry name" value="C4-DICARBOXYLATE TRANSPORT SENSOR PROTEIN DCTB"/>
    <property type="match status" value="1"/>
</dbReference>
<dbReference type="SUPFAM" id="SSF55874">
    <property type="entry name" value="ATPase domain of HSP90 chaperone/DNA topoisomerase II/histidine kinase"/>
    <property type="match status" value="1"/>
</dbReference>
<keyword evidence="13" id="KW-1185">Reference proteome</keyword>
<dbReference type="PRINTS" id="PR00344">
    <property type="entry name" value="BCTRLSENSOR"/>
</dbReference>
<evidence type="ECO:0000256" key="6">
    <source>
        <dbReference type="ARBA" id="ARBA00022777"/>
    </source>
</evidence>
<dbReference type="PROSITE" id="PS50109">
    <property type="entry name" value="HIS_KIN"/>
    <property type="match status" value="1"/>
</dbReference>
<name>A0A937CW61_9HYPH</name>
<proteinExistence type="predicted"/>
<dbReference type="SUPFAM" id="SSF52172">
    <property type="entry name" value="CheY-like"/>
    <property type="match status" value="1"/>
</dbReference>
<feature type="domain" description="Histidine kinase" evidence="10">
    <location>
        <begin position="177"/>
        <end position="398"/>
    </location>
</feature>
<evidence type="ECO:0000313" key="13">
    <source>
        <dbReference type="Proteomes" id="UP000605848"/>
    </source>
</evidence>
<evidence type="ECO:0000259" key="10">
    <source>
        <dbReference type="PROSITE" id="PS50109"/>
    </source>
</evidence>
<accession>A0A937CW61</accession>
<dbReference type="InterPro" id="IPR036890">
    <property type="entry name" value="HATPase_C_sf"/>
</dbReference>
<evidence type="ECO:0000256" key="2">
    <source>
        <dbReference type="ARBA" id="ARBA00012438"/>
    </source>
</evidence>